<evidence type="ECO:0000313" key="4">
    <source>
        <dbReference type="Proteomes" id="UP000494203"/>
    </source>
</evidence>
<protein>
    <recommendedName>
        <fullName evidence="2">CHAD domain-containing protein</fullName>
    </recommendedName>
</protein>
<dbReference type="Pfam" id="PF05235">
    <property type="entry name" value="CHAD"/>
    <property type="match status" value="1"/>
</dbReference>
<dbReference type="PANTHER" id="PTHR39339">
    <property type="entry name" value="SLR1444 PROTEIN"/>
    <property type="match status" value="1"/>
</dbReference>
<evidence type="ECO:0000313" key="3">
    <source>
        <dbReference type="EMBL" id="CAB3825952.1"/>
    </source>
</evidence>
<dbReference type="RefSeq" id="WP_175139932.1">
    <property type="nucleotide sequence ID" value="NZ_CADIKZ010000001.1"/>
</dbReference>
<sequence>MTRSTRPKPANRGTARESPAATRPARAKGDGDAGAASPSPLHDGLEAVATIWCGEIRSRVRRLGEGEAAVGPAEADLIHDLRIHVRRLCALSDLLPRPADRQPMRRMLRREVAWAMQPLSRARDWDVFVTEVLPRLCDAEPDIDRPVSMHRAQARSALAHAEMYASLRSERFDGMVRLLRERSEELHAALAEHEPKALYRAVRRRLGQWDAALRERLDTAGQGARRQHQARIQAKRLRYASEALLQLCPSRGLERYAKALAGLQSAQGSSQDLRTAARLAQDTCVSLATGKLARQRVVDTCRRLRRKADAEARKAGKRLLRQPAFWSEAKKGPVARRLAEGALPRLPAA</sequence>
<evidence type="ECO:0000259" key="2">
    <source>
        <dbReference type="PROSITE" id="PS51708"/>
    </source>
</evidence>
<dbReference type="Proteomes" id="UP000494203">
    <property type="component" value="Unassembled WGS sequence"/>
</dbReference>
<dbReference type="AlphaFoldDB" id="A0A6S7CD76"/>
<feature type="region of interest" description="Disordered" evidence="1">
    <location>
        <begin position="1"/>
        <end position="41"/>
    </location>
</feature>
<dbReference type="EMBL" id="CADIKZ010000001">
    <property type="protein sequence ID" value="CAB3825952.1"/>
    <property type="molecule type" value="Genomic_DNA"/>
</dbReference>
<proteinExistence type="predicted"/>
<accession>A0A6S7CD76</accession>
<evidence type="ECO:0000256" key="1">
    <source>
        <dbReference type="SAM" id="MobiDB-lite"/>
    </source>
</evidence>
<feature type="domain" description="CHAD" evidence="2">
    <location>
        <begin position="38"/>
        <end position="331"/>
    </location>
</feature>
<reference evidence="3 4" key="1">
    <citation type="submission" date="2020-04" db="EMBL/GenBank/DDBJ databases">
        <authorList>
            <person name="De Canck E."/>
        </authorList>
    </citation>
    <scope>NUCLEOTIDE SEQUENCE [LARGE SCALE GENOMIC DNA]</scope>
    <source>
        <strain evidence="3 4">LMG 26788</strain>
    </source>
</reference>
<dbReference type="PANTHER" id="PTHR39339:SF1">
    <property type="entry name" value="CHAD DOMAIN-CONTAINING PROTEIN"/>
    <property type="match status" value="1"/>
</dbReference>
<organism evidence="3 4">
    <name type="scientific">Achromobacter pulmonis</name>
    <dbReference type="NCBI Taxonomy" id="1389932"/>
    <lineage>
        <taxon>Bacteria</taxon>
        <taxon>Pseudomonadati</taxon>
        <taxon>Pseudomonadota</taxon>
        <taxon>Betaproteobacteria</taxon>
        <taxon>Burkholderiales</taxon>
        <taxon>Alcaligenaceae</taxon>
        <taxon>Achromobacter</taxon>
    </lineage>
</organism>
<keyword evidence="4" id="KW-1185">Reference proteome</keyword>
<name>A0A6S7CD76_9BURK</name>
<dbReference type="SMART" id="SM00880">
    <property type="entry name" value="CHAD"/>
    <property type="match status" value="1"/>
</dbReference>
<dbReference type="Gene3D" id="1.40.20.10">
    <property type="entry name" value="CHAD domain"/>
    <property type="match status" value="1"/>
</dbReference>
<dbReference type="InterPro" id="IPR038186">
    <property type="entry name" value="CHAD_dom_sf"/>
</dbReference>
<gene>
    <name evidence="3" type="ORF">LMG26788_00516</name>
</gene>
<dbReference type="InterPro" id="IPR007899">
    <property type="entry name" value="CHAD_dom"/>
</dbReference>
<dbReference type="PROSITE" id="PS51708">
    <property type="entry name" value="CHAD"/>
    <property type="match status" value="1"/>
</dbReference>